<evidence type="ECO:0000313" key="3">
    <source>
        <dbReference type="Proteomes" id="UP000728032"/>
    </source>
</evidence>
<organism evidence="2">
    <name type="scientific">Oppiella nova</name>
    <dbReference type="NCBI Taxonomy" id="334625"/>
    <lineage>
        <taxon>Eukaryota</taxon>
        <taxon>Metazoa</taxon>
        <taxon>Ecdysozoa</taxon>
        <taxon>Arthropoda</taxon>
        <taxon>Chelicerata</taxon>
        <taxon>Arachnida</taxon>
        <taxon>Acari</taxon>
        <taxon>Acariformes</taxon>
        <taxon>Sarcoptiformes</taxon>
        <taxon>Oribatida</taxon>
        <taxon>Brachypylina</taxon>
        <taxon>Oppioidea</taxon>
        <taxon>Oppiidae</taxon>
        <taxon>Oppiella</taxon>
    </lineage>
</organism>
<evidence type="ECO:0000256" key="1">
    <source>
        <dbReference type="SAM" id="MobiDB-lite"/>
    </source>
</evidence>
<dbReference type="EMBL" id="CAJPVJ010028321">
    <property type="protein sequence ID" value="CAG2179698.1"/>
    <property type="molecule type" value="Genomic_DNA"/>
</dbReference>
<proteinExistence type="predicted"/>
<evidence type="ECO:0000313" key="2">
    <source>
        <dbReference type="EMBL" id="CAD7662562.1"/>
    </source>
</evidence>
<reference evidence="2" key="1">
    <citation type="submission" date="2020-11" db="EMBL/GenBank/DDBJ databases">
        <authorList>
            <person name="Tran Van P."/>
        </authorList>
    </citation>
    <scope>NUCLEOTIDE SEQUENCE</scope>
</reference>
<gene>
    <name evidence="2" type="ORF">ONB1V03_LOCUS19122</name>
</gene>
<protein>
    <submittedName>
        <fullName evidence="2">Uncharacterized protein</fullName>
    </submittedName>
</protein>
<dbReference type="EMBL" id="OC943146">
    <property type="protein sequence ID" value="CAD7662562.1"/>
    <property type="molecule type" value="Genomic_DNA"/>
</dbReference>
<sequence length="92" mass="10130">MWSKGLNDSFSAISGHISTLKQSVNQSLIGADATDAASAERRRLVAEVALLRREVRRRHRREASPPAQSVTPPPPPFRPLGACLRLMSANWL</sequence>
<dbReference type="AlphaFoldDB" id="A0A7R9MM11"/>
<dbReference type="Proteomes" id="UP000728032">
    <property type="component" value="Unassembled WGS sequence"/>
</dbReference>
<feature type="region of interest" description="Disordered" evidence="1">
    <location>
        <begin position="57"/>
        <end position="79"/>
    </location>
</feature>
<keyword evidence="3" id="KW-1185">Reference proteome</keyword>
<name>A0A7R9MM11_9ACAR</name>
<accession>A0A7R9MM11</accession>